<dbReference type="Pfam" id="PF07977">
    <property type="entry name" value="FabA"/>
    <property type="match status" value="1"/>
</dbReference>
<sequence>MNHQEILKKLPYGKDFLFVDELLDVNENGVVGRYTYKENLYFYDSHFKNSPVTPAVILTETLAQIGLVCLGLYLLKDDLDMQKASLAMTSSSIDFLKPVYPGDKVKVISEKIYFRFNKLSCRVKMEDETGNIICKGTISGMLISNLNEQ</sequence>
<dbReference type="EMBL" id="RBEE01000005">
    <property type="protein sequence ID" value="RNL55495.1"/>
    <property type="molecule type" value="Genomic_DNA"/>
</dbReference>
<evidence type="ECO:0000256" key="1">
    <source>
        <dbReference type="ARBA" id="ARBA00023239"/>
    </source>
</evidence>
<dbReference type="Proteomes" id="UP000274046">
    <property type="component" value="Unassembled WGS sequence"/>
</dbReference>
<evidence type="ECO:0000313" key="2">
    <source>
        <dbReference type="EMBL" id="RNL55495.1"/>
    </source>
</evidence>
<dbReference type="RefSeq" id="WP_123204604.1">
    <property type="nucleotide sequence ID" value="NZ_RBEE01000005.1"/>
</dbReference>
<reference evidence="2 3" key="1">
    <citation type="submission" date="2018-10" db="EMBL/GenBank/DDBJ databases">
        <title>Genome sequencing of Pedobacter jejuensis TNB23.</title>
        <authorList>
            <person name="Cho Y.-J."/>
            <person name="Cho A."/>
            <person name="Kim O.-S."/>
        </authorList>
    </citation>
    <scope>NUCLEOTIDE SEQUENCE [LARGE SCALE GENOMIC DNA]</scope>
    <source>
        <strain evidence="2 3">TNB23</strain>
    </source>
</reference>
<dbReference type="InterPro" id="IPR013114">
    <property type="entry name" value="FabA_FabZ"/>
</dbReference>
<keyword evidence="1" id="KW-0456">Lyase</keyword>
<evidence type="ECO:0000313" key="3">
    <source>
        <dbReference type="Proteomes" id="UP000274046"/>
    </source>
</evidence>
<keyword evidence="3" id="KW-1185">Reference proteome</keyword>
<dbReference type="AlphaFoldDB" id="A0A3N0C102"/>
<proteinExistence type="predicted"/>
<dbReference type="OrthoDB" id="9772788at2"/>
<dbReference type="Gene3D" id="3.10.129.10">
    <property type="entry name" value="Hotdog Thioesterase"/>
    <property type="match status" value="1"/>
</dbReference>
<dbReference type="InterPro" id="IPR029069">
    <property type="entry name" value="HotDog_dom_sf"/>
</dbReference>
<accession>A0A3N0C102</accession>
<dbReference type="PANTHER" id="PTHR30272:SF1">
    <property type="entry name" value="3-HYDROXYACYL-[ACYL-CARRIER-PROTEIN] DEHYDRATASE"/>
    <property type="match status" value="1"/>
</dbReference>
<organism evidence="2 3">
    <name type="scientific">Pedobacter jejuensis</name>
    <dbReference type="NCBI Taxonomy" id="1268550"/>
    <lineage>
        <taxon>Bacteria</taxon>
        <taxon>Pseudomonadati</taxon>
        <taxon>Bacteroidota</taxon>
        <taxon>Sphingobacteriia</taxon>
        <taxon>Sphingobacteriales</taxon>
        <taxon>Sphingobacteriaceae</taxon>
        <taxon>Pedobacter</taxon>
    </lineage>
</organism>
<gene>
    <name evidence="2" type="ORF">D7004_04075</name>
</gene>
<dbReference type="PANTHER" id="PTHR30272">
    <property type="entry name" value="3-HYDROXYACYL-[ACYL-CARRIER-PROTEIN] DEHYDRATASE"/>
    <property type="match status" value="1"/>
</dbReference>
<protein>
    <submittedName>
        <fullName evidence="2">Beta-hydroxyacyl-ACP dehydratase</fullName>
    </submittedName>
</protein>
<dbReference type="GO" id="GO:0016829">
    <property type="term" value="F:lyase activity"/>
    <property type="evidence" value="ECO:0007669"/>
    <property type="project" value="UniProtKB-KW"/>
</dbReference>
<comment type="caution">
    <text evidence="2">The sequence shown here is derived from an EMBL/GenBank/DDBJ whole genome shotgun (WGS) entry which is preliminary data.</text>
</comment>
<name>A0A3N0C102_9SPHI</name>
<dbReference type="SUPFAM" id="SSF54637">
    <property type="entry name" value="Thioesterase/thiol ester dehydrase-isomerase"/>
    <property type="match status" value="1"/>
</dbReference>